<feature type="domain" description="RCK C-terminal" evidence="9">
    <location>
        <begin position="261"/>
        <end position="344"/>
    </location>
</feature>
<reference evidence="10" key="1">
    <citation type="journal article" date="2018" name="Int. J. Syst. Evol. Microbiol.">
        <title>Carboxylicivirga sediminis sp. nov., isolated from coastal sediment.</title>
        <authorList>
            <person name="Wang F.Q."/>
            <person name="Ren L.H."/>
            <person name="Zou R.J."/>
            <person name="Sun Y.Z."/>
            <person name="Liu X.J."/>
            <person name="Jiang F."/>
            <person name="Liu L.J."/>
        </authorList>
    </citation>
    <scope>NUCLEOTIDE SEQUENCE</scope>
    <source>
        <strain evidence="10">JR1</strain>
    </source>
</reference>
<comment type="caution">
    <text evidence="10">The sequence shown here is derived from an EMBL/GenBank/DDBJ whole genome shotgun (WGS) entry which is preliminary data.</text>
</comment>
<feature type="transmembrane region" description="Helical" evidence="8">
    <location>
        <begin position="474"/>
        <end position="492"/>
    </location>
</feature>
<feature type="domain" description="RCK C-terminal" evidence="9">
    <location>
        <begin position="175"/>
        <end position="260"/>
    </location>
</feature>
<protein>
    <submittedName>
        <fullName evidence="10">Transporter</fullName>
    </submittedName>
</protein>
<dbReference type="PANTHER" id="PTHR30445:SF3">
    <property type="entry name" value="TRANSPORT PROTEIN YIDE-RELATED"/>
    <property type="match status" value="1"/>
</dbReference>
<accession>A0A941IYQ3</accession>
<evidence type="ECO:0000313" key="10">
    <source>
        <dbReference type="EMBL" id="MBR8536833.1"/>
    </source>
</evidence>
<feature type="transmembrane region" description="Helical" evidence="8">
    <location>
        <begin position="354"/>
        <end position="372"/>
    </location>
</feature>
<keyword evidence="5 8" id="KW-0812">Transmembrane</keyword>
<dbReference type="Pfam" id="PF02080">
    <property type="entry name" value="TrkA_C"/>
    <property type="match status" value="2"/>
</dbReference>
<proteinExistence type="inferred from homology"/>
<dbReference type="Pfam" id="PF06826">
    <property type="entry name" value="Asp-Al_Ex"/>
    <property type="match status" value="2"/>
</dbReference>
<keyword evidence="4" id="KW-1003">Cell membrane</keyword>
<dbReference type="PANTHER" id="PTHR30445">
    <property type="entry name" value="K(+)_H(+) ANTIPORTER SUBUNIT KHTT"/>
    <property type="match status" value="1"/>
</dbReference>
<keyword evidence="11" id="KW-1185">Reference proteome</keyword>
<evidence type="ECO:0000256" key="4">
    <source>
        <dbReference type="ARBA" id="ARBA00022475"/>
    </source>
</evidence>
<feature type="transmembrane region" description="Helical" evidence="8">
    <location>
        <begin position="85"/>
        <end position="107"/>
    </location>
</feature>
<dbReference type="Gene3D" id="3.30.70.1450">
    <property type="entry name" value="Regulator of K+ conductance, C-terminal domain"/>
    <property type="match status" value="2"/>
</dbReference>
<dbReference type="AlphaFoldDB" id="A0A941IYQ3"/>
<dbReference type="RefSeq" id="WP_212191861.1">
    <property type="nucleotide sequence ID" value="NZ_JAGTAR010000023.1"/>
</dbReference>
<feature type="transmembrane region" description="Helical" evidence="8">
    <location>
        <begin position="504"/>
        <end position="527"/>
    </location>
</feature>
<keyword evidence="7 8" id="KW-0472">Membrane</keyword>
<reference evidence="10" key="2">
    <citation type="submission" date="2021-04" db="EMBL/GenBank/DDBJ databases">
        <authorList>
            <person name="Zhang T."/>
            <person name="Zhang Y."/>
            <person name="Lu D."/>
            <person name="Zuo D."/>
            <person name="Du Z."/>
        </authorList>
    </citation>
    <scope>NUCLEOTIDE SEQUENCE</scope>
    <source>
        <strain evidence="10">JR1</strain>
    </source>
</reference>
<dbReference type="GO" id="GO:0006813">
    <property type="term" value="P:potassium ion transport"/>
    <property type="evidence" value="ECO:0007669"/>
    <property type="project" value="InterPro"/>
</dbReference>
<name>A0A941IYQ3_9BACT</name>
<feature type="transmembrane region" description="Helical" evidence="8">
    <location>
        <begin position="142"/>
        <end position="162"/>
    </location>
</feature>
<dbReference type="NCBIfam" id="TIGR01625">
    <property type="entry name" value="YidE_YbjL_dupl"/>
    <property type="match status" value="2"/>
</dbReference>
<keyword evidence="6 8" id="KW-1133">Transmembrane helix</keyword>
<dbReference type="SUPFAM" id="SSF116726">
    <property type="entry name" value="TrkA C-terminal domain-like"/>
    <property type="match status" value="2"/>
</dbReference>
<evidence type="ECO:0000256" key="5">
    <source>
        <dbReference type="ARBA" id="ARBA00022692"/>
    </source>
</evidence>
<evidence type="ECO:0000256" key="1">
    <source>
        <dbReference type="ARBA" id="ARBA00004651"/>
    </source>
</evidence>
<feature type="transmembrane region" description="Helical" evidence="8">
    <location>
        <begin position="419"/>
        <end position="437"/>
    </location>
</feature>
<comment type="similarity">
    <text evidence="2">Belongs to the AAE transporter (TC 2.A.81) family.</text>
</comment>
<dbReference type="PROSITE" id="PS51202">
    <property type="entry name" value="RCK_C"/>
    <property type="match status" value="2"/>
</dbReference>
<dbReference type="Proteomes" id="UP000679220">
    <property type="component" value="Unassembled WGS sequence"/>
</dbReference>
<sequence length="528" mass="56292">MELLQTSYFALFVIICLGFIIGNIKVKGVSLDISAIIFVALVFGHFGVVMPGILEKIGLILFIYTIGVQAGPGFFDSFQKNGRNLALLATVVILSASFMAFLLYQLFGLDMPIITGLLTGALTSTPGLAAAIEVTNSPLVSIGYGVAYPFGVIGVILFAKFYPKLIKADIRKAEKDYEKNAEAGFPEITHVNLVVENENIFGKTIGNLRVRTMTQAVISRVMHDGLATTPNNMTVLSKGDLVRAVGTKDALDKITLLIGSKTDEKIPLDAGYEVQSILVTNTEAVNKALSVFNLWTNYQATVTRIRRSGIDITPTPSIKLQMGDKVMVACSRENMKQVIRIFGNNDKKLSDTDFFPVAAGIVLGILFGKMSLSFGGSFSFSLGLTGGVLAVAMILARLGRTGPVIWSMSGAANQLLRQLGLMLFLASVGTKAGATLVSTYESYGAQLFVVGGILTLFPMVMAVVAAYFMKSLNILTLLGTITGSMTSTPGLAAVDSMTDSNAAAIAYATVYPVAMVLLVICVQILGLF</sequence>
<comment type="subcellular location">
    <subcellularLocation>
        <location evidence="1">Cell membrane</location>
        <topology evidence="1">Multi-pass membrane protein</topology>
    </subcellularLocation>
</comment>
<organism evidence="10 11">
    <name type="scientific">Carboxylicivirga sediminis</name>
    <dbReference type="NCBI Taxonomy" id="2006564"/>
    <lineage>
        <taxon>Bacteria</taxon>
        <taxon>Pseudomonadati</taxon>
        <taxon>Bacteroidota</taxon>
        <taxon>Bacteroidia</taxon>
        <taxon>Marinilabiliales</taxon>
        <taxon>Marinilabiliaceae</taxon>
        <taxon>Carboxylicivirga</taxon>
    </lineage>
</organism>
<dbReference type="EMBL" id="JAGTAR010000023">
    <property type="protein sequence ID" value="MBR8536833.1"/>
    <property type="molecule type" value="Genomic_DNA"/>
</dbReference>
<gene>
    <name evidence="10" type="ORF">KDU71_14760</name>
</gene>
<evidence type="ECO:0000259" key="9">
    <source>
        <dbReference type="PROSITE" id="PS51202"/>
    </source>
</evidence>
<dbReference type="InterPro" id="IPR050144">
    <property type="entry name" value="AAE_transporter"/>
</dbReference>
<keyword evidence="3" id="KW-0813">Transport</keyword>
<evidence type="ECO:0000256" key="3">
    <source>
        <dbReference type="ARBA" id="ARBA00022448"/>
    </source>
</evidence>
<feature type="transmembrane region" description="Helical" evidence="8">
    <location>
        <begin position="6"/>
        <end position="26"/>
    </location>
</feature>
<feature type="transmembrane region" description="Helical" evidence="8">
    <location>
        <begin position="59"/>
        <end position="78"/>
    </location>
</feature>
<feature type="transmembrane region" description="Helical" evidence="8">
    <location>
        <begin position="33"/>
        <end position="53"/>
    </location>
</feature>
<dbReference type="InterPro" id="IPR036721">
    <property type="entry name" value="RCK_C_sf"/>
</dbReference>
<dbReference type="InterPro" id="IPR006037">
    <property type="entry name" value="RCK_C"/>
</dbReference>
<feature type="transmembrane region" description="Helical" evidence="8">
    <location>
        <begin position="378"/>
        <end position="398"/>
    </location>
</feature>
<evidence type="ECO:0000256" key="8">
    <source>
        <dbReference type="SAM" id="Phobius"/>
    </source>
</evidence>
<evidence type="ECO:0000256" key="6">
    <source>
        <dbReference type="ARBA" id="ARBA00022989"/>
    </source>
</evidence>
<dbReference type="GO" id="GO:0005886">
    <property type="term" value="C:plasma membrane"/>
    <property type="evidence" value="ECO:0007669"/>
    <property type="project" value="UniProtKB-SubCell"/>
</dbReference>
<dbReference type="InterPro" id="IPR006512">
    <property type="entry name" value="YidE_YbjL"/>
</dbReference>
<feature type="transmembrane region" description="Helical" evidence="8">
    <location>
        <begin position="443"/>
        <end position="467"/>
    </location>
</feature>
<evidence type="ECO:0000256" key="2">
    <source>
        <dbReference type="ARBA" id="ARBA00009854"/>
    </source>
</evidence>
<evidence type="ECO:0000313" key="11">
    <source>
        <dbReference type="Proteomes" id="UP000679220"/>
    </source>
</evidence>
<evidence type="ECO:0000256" key="7">
    <source>
        <dbReference type="ARBA" id="ARBA00023136"/>
    </source>
</evidence>
<dbReference type="GO" id="GO:0008324">
    <property type="term" value="F:monoatomic cation transmembrane transporter activity"/>
    <property type="evidence" value="ECO:0007669"/>
    <property type="project" value="InterPro"/>
</dbReference>